<dbReference type="Proteomes" id="UP000241096">
    <property type="component" value="Segment"/>
</dbReference>
<evidence type="ECO:0000313" key="1">
    <source>
        <dbReference type="EMBL" id="ATW58250.1"/>
    </source>
</evidence>
<proteinExistence type="predicted"/>
<protein>
    <submittedName>
        <fullName evidence="1">Calcineurin-like phosphoesterase superfamily domain protein</fullName>
    </submittedName>
</protein>
<dbReference type="Gene3D" id="3.60.21.10">
    <property type="match status" value="1"/>
</dbReference>
<evidence type="ECO:0000313" key="2">
    <source>
        <dbReference type="Proteomes" id="UP000241096"/>
    </source>
</evidence>
<reference evidence="1 2" key="1">
    <citation type="submission" date="2017-09" db="EMBL/GenBank/DDBJ databases">
        <authorList>
            <person name="Ehlers B."/>
            <person name="Leendertz F.H."/>
        </authorList>
    </citation>
    <scope>NUCLEOTIDE SEQUENCE [LARGE SCALE GENOMIC DNA]</scope>
</reference>
<name>A0A2H4P877_9CAUD</name>
<accession>A0A2H4P877</accession>
<gene>
    <name evidence="1" type="ORF">CNR37_00043</name>
</gene>
<dbReference type="InterPro" id="IPR029052">
    <property type="entry name" value="Metallo-depent_PP-like"/>
</dbReference>
<organism evidence="1 2">
    <name type="scientific">Pseudomonas phage ventosus</name>
    <dbReference type="NCBI Taxonomy" id="2048980"/>
    <lineage>
        <taxon>Viruses</taxon>
        <taxon>Duplodnaviria</taxon>
        <taxon>Heunggongvirae</taxon>
        <taxon>Uroviricota</taxon>
        <taxon>Caudoviricetes</taxon>
        <taxon>Vandenendeviridae</taxon>
        <taxon>Gorskivirinae</taxon>
        <taxon>Ventosusvirus</taxon>
        <taxon>Ventosusvirus ventosus</taxon>
    </lineage>
</organism>
<keyword evidence="2" id="KW-1185">Reference proteome</keyword>
<dbReference type="SUPFAM" id="SSF56300">
    <property type="entry name" value="Metallo-dependent phosphatases"/>
    <property type="match status" value="1"/>
</dbReference>
<sequence>MSEKQIWFTSDLHVDHKNIIEYCHRPWTFEQQREEIITRWNSRVGLMDDVYHLGDFVFTGSKGVEKVVDIIKELNGNITFIKGNHCQDNLWKLIEDRNLPHVKEICHYKEITIDRTKVVMCHYPFETWNKAHHGAWHLHGHCHGSLPPRGKRLDVGIDNHPDRQVFSLAEIKIHMAKQEFVANDHHTGERE</sequence>
<dbReference type="EMBL" id="MG018930">
    <property type="protein sequence ID" value="ATW58250.1"/>
    <property type="molecule type" value="Genomic_DNA"/>
</dbReference>